<evidence type="ECO:0000313" key="2">
    <source>
        <dbReference type="Proteomes" id="UP000192328"/>
    </source>
</evidence>
<organism evidence="1 2">
    <name type="scientific">Aristaeella lactis</name>
    <dbReference type="NCBI Taxonomy" id="3046383"/>
    <lineage>
        <taxon>Bacteria</taxon>
        <taxon>Bacillati</taxon>
        <taxon>Bacillota</taxon>
        <taxon>Clostridia</taxon>
        <taxon>Eubacteriales</taxon>
        <taxon>Aristaeellaceae</taxon>
        <taxon>Aristaeella</taxon>
    </lineage>
</organism>
<proteinExistence type="predicted"/>
<comment type="caution">
    <text evidence="1">The sequence shown here is derived from an EMBL/GenBank/DDBJ whole genome shotgun (WGS) entry which is preliminary data.</text>
</comment>
<name>A0AC61PIC4_9FIRM</name>
<dbReference type="Proteomes" id="UP000192328">
    <property type="component" value="Unassembled WGS sequence"/>
</dbReference>
<gene>
    <name evidence="1" type="ORF">SAMN06297397_0543</name>
</gene>
<sequence length="432" mass="47422">MKDLHEIAASARNGFYQISVSESDKRNAVLKSLARLLTENKDSIFAANQADRDAAEAENLSSPLLHRLTFGEEKLSQVISGLYALVDLPDPISNTLAATEITEGLKLYRVSCPIGVIGVIFESRPDALIQISSLCIKSGNAVLLKGGREAIHTNQVLCGLVRSALEENGFSPDTAQLLETREDVAQMLKEDTLIDLIIPRGSNSFVRYIMDNSRIPVLGHSDGICHVYVDRDADPEMACKIVTDSKTQYVSVCNAAETLLVHRDIAARFLPEVYRSLRNKNVEIRGDEEVRKLIDCVQATDADWSTEYLDYIISVKIVSSLEEAVAHINRFGSHHTDCIVSENASAASAFMNTVDSAGVYWNVSTRFADGFVYGLGAEVGIATGKLHARGPMGLEGLTTYKYKLIGSGQTMEEMKTGKRHYTHVPLHENCPL</sequence>
<protein>
    <submittedName>
        <fullName evidence="1">Glutamate-5-semialdehyde dehydrogenase</fullName>
    </submittedName>
</protein>
<reference evidence="1" key="1">
    <citation type="submission" date="2017-04" db="EMBL/GenBank/DDBJ databases">
        <authorList>
            <person name="Varghese N."/>
            <person name="Submissions S."/>
        </authorList>
    </citation>
    <scope>NUCLEOTIDE SEQUENCE</scope>
    <source>
        <strain evidence="1">WTE2008</strain>
    </source>
</reference>
<keyword evidence="2" id="KW-1185">Reference proteome</keyword>
<accession>A0AC61PIC4</accession>
<dbReference type="EMBL" id="FWXZ01000001">
    <property type="protein sequence ID" value="SMC39014.1"/>
    <property type="molecule type" value="Genomic_DNA"/>
</dbReference>
<evidence type="ECO:0000313" key="1">
    <source>
        <dbReference type="EMBL" id="SMC39014.1"/>
    </source>
</evidence>